<keyword evidence="1" id="KW-0472">Membrane</keyword>
<evidence type="ECO:0000313" key="2">
    <source>
        <dbReference type="EMBL" id="MBC5728503.1"/>
    </source>
</evidence>
<evidence type="ECO:0000256" key="1">
    <source>
        <dbReference type="SAM" id="Phobius"/>
    </source>
</evidence>
<sequence length="144" mass="16595">MNKSAQPNEDVDWSQATPGVDYLCFDLYMRMQNPRKIYITETSTLTPLDSVLTRDNETNKSSNPSTYGNFSKDCMIGATRFSVNSADSTENKLKWIHSDGFLSDFCCGNLILLRNRFYGYSFLLFHLHLTICVFMIFKKLTHFS</sequence>
<accession>A0ABR7HLT3</accession>
<dbReference type="Proteomes" id="UP000636755">
    <property type="component" value="Unassembled WGS sequence"/>
</dbReference>
<name>A0ABR7HLT3_9FIRM</name>
<feature type="transmembrane region" description="Helical" evidence="1">
    <location>
        <begin position="117"/>
        <end position="137"/>
    </location>
</feature>
<dbReference type="EMBL" id="JACOPS010000003">
    <property type="protein sequence ID" value="MBC5728503.1"/>
    <property type="molecule type" value="Genomic_DNA"/>
</dbReference>
<organism evidence="2 3">
    <name type="scientific">Ruminococcus intestinalis</name>
    <dbReference type="NCBI Taxonomy" id="2763066"/>
    <lineage>
        <taxon>Bacteria</taxon>
        <taxon>Bacillati</taxon>
        <taxon>Bacillota</taxon>
        <taxon>Clostridia</taxon>
        <taxon>Eubacteriales</taxon>
        <taxon>Oscillospiraceae</taxon>
        <taxon>Ruminococcus</taxon>
    </lineage>
</organism>
<protein>
    <submittedName>
        <fullName evidence="2">Uncharacterized protein</fullName>
    </submittedName>
</protein>
<dbReference type="RefSeq" id="WP_186935613.1">
    <property type="nucleotide sequence ID" value="NZ_JACOPS010000003.1"/>
</dbReference>
<reference evidence="2 3" key="1">
    <citation type="submission" date="2020-08" db="EMBL/GenBank/DDBJ databases">
        <title>Genome public.</title>
        <authorList>
            <person name="Liu C."/>
            <person name="Sun Q."/>
        </authorList>
    </citation>
    <scope>NUCLEOTIDE SEQUENCE [LARGE SCALE GENOMIC DNA]</scope>
    <source>
        <strain evidence="2 3">NSJ-71</strain>
    </source>
</reference>
<comment type="caution">
    <text evidence="2">The sequence shown here is derived from an EMBL/GenBank/DDBJ whole genome shotgun (WGS) entry which is preliminary data.</text>
</comment>
<keyword evidence="3" id="KW-1185">Reference proteome</keyword>
<evidence type="ECO:0000313" key="3">
    <source>
        <dbReference type="Proteomes" id="UP000636755"/>
    </source>
</evidence>
<keyword evidence="1" id="KW-0812">Transmembrane</keyword>
<keyword evidence="1" id="KW-1133">Transmembrane helix</keyword>
<gene>
    <name evidence="2" type="ORF">H8R91_08225</name>
</gene>
<proteinExistence type="predicted"/>